<dbReference type="PANTHER" id="PTHR11814">
    <property type="entry name" value="SULFATE TRANSPORTER"/>
    <property type="match status" value="1"/>
</dbReference>
<dbReference type="NCBIfam" id="TIGR00815">
    <property type="entry name" value="sulP"/>
    <property type="match status" value="1"/>
</dbReference>
<evidence type="ECO:0000256" key="4">
    <source>
        <dbReference type="ARBA" id="ARBA00023136"/>
    </source>
</evidence>
<dbReference type="InterPro" id="IPR002645">
    <property type="entry name" value="STAS_dom"/>
</dbReference>
<dbReference type="GO" id="GO:0055085">
    <property type="term" value="P:transmembrane transport"/>
    <property type="evidence" value="ECO:0007669"/>
    <property type="project" value="InterPro"/>
</dbReference>
<feature type="transmembrane region" description="Helical" evidence="5">
    <location>
        <begin position="386"/>
        <end position="409"/>
    </location>
</feature>
<feature type="transmembrane region" description="Helical" evidence="5">
    <location>
        <begin position="57"/>
        <end position="74"/>
    </location>
</feature>
<dbReference type="Gene3D" id="3.30.750.24">
    <property type="entry name" value="STAS domain"/>
    <property type="match status" value="1"/>
</dbReference>
<feature type="transmembrane region" description="Helical" evidence="5">
    <location>
        <begin position="268"/>
        <end position="286"/>
    </location>
</feature>
<dbReference type="EMBL" id="HBUF01548138">
    <property type="protein sequence ID" value="CAG6757882.1"/>
    <property type="molecule type" value="Transcribed_RNA"/>
</dbReference>
<keyword evidence="3 5" id="KW-1133">Transmembrane helix</keyword>
<dbReference type="EMBL" id="HBUF01046966">
    <property type="protein sequence ID" value="CAG6620063.1"/>
    <property type="molecule type" value="Transcribed_RNA"/>
</dbReference>
<evidence type="ECO:0000259" key="6">
    <source>
        <dbReference type="PROSITE" id="PS50801"/>
    </source>
</evidence>
<dbReference type="EMBL" id="HBUF01548135">
    <property type="protein sequence ID" value="CAG6757879.1"/>
    <property type="molecule type" value="Transcribed_RNA"/>
</dbReference>
<dbReference type="InterPro" id="IPR036513">
    <property type="entry name" value="STAS_dom_sf"/>
</dbReference>
<feature type="transmembrane region" description="Helical" evidence="5">
    <location>
        <begin position="219"/>
        <end position="237"/>
    </location>
</feature>
<evidence type="ECO:0000256" key="5">
    <source>
        <dbReference type="SAM" id="Phobius"/>
    </source>
</evidence>
<dbReference type="CDD" id="cd07042">
    <property type="entry name" value="STAS_SulP_like_sulfate_transporter"/>
    <property type="match status" value="1"/>
</dbReference>
<comment type="subcellular location">
    <subcellularLocation>
        <location evidence="1">Membrane</location>
        <topology evidence="1">Multi-pass membrane protein</topology>
    </subcellularLocation>
</comment>
<dbReference type="Pfam" id="PF01740">
    <property type="entry name" value="STAS"/>
    <property type="match status" value="1"/>
</dbReference>
<dbReference type="EMBL" id="HBUF01046967">
    <property type="protein sequence ID" value="CAG6620064.1"/>
    <property type="molecule type" value="Transcribed_RNA"/>
</dbReference>
<name>A0A8D8PYN6_9HEMI</name>
<reference evidence="7" key="1">
    <citation type="submission" date="2021-05" db="EMBL/GenBank/DDBJ databases">
        <authorList>
            <person name="Alioto T."/>
            <person name="Alioto T."/>
            <person name="Gomez Garrido J."/>
        </authorList>
    </citation>
    <scope>NUCLEOTIDE SEQUENCE</scope>
</reference>
<dbReference type="GO" id="GO:0016020">
    <property type="term" value="C:membrane"/>
    <property type="evidence" value="ECO:0007669"/>
    <property type="project" value="UniProtKB-SubCell"/>
</dbReference>
<dbReference type="EMBL" id="HBUF01548136">
    <property type="protein sequence ID" value="CAG6757880.1"/>
    <property type="molecule type" value="Transcribed_RNA"/>
</dbReference>
<sequence>MNSNSDPLLIQAQDEKNKIFSSYKPYKQSEFDELYHHTEYKKIDLSEYIKNKLKSKLKFINIFLSLFPILEWLPKYDWKNDLSHDLVSGVTVAILHIPQGMAYSSLGGVPPIVGIYMAVFPVIIYIFMGTSRHNSMGTLSVVCIMTSKAVYTYADPRYFSSEFVSDTNLTSNSSTINTHDSLGLTPIQVASAVCITVGIWHLILGLCRLGSLSVLMSDIMISGFTTGVAIAVILSQIKHIFGIKLKRHIGTFNIIYTLVDVAQNIHKTNFVALGVVVSLSTALIIYNDNFKSKVQKKLSFPVPTEMIVIVAGTLISSALDLEHNYNLSNVGNIPIGLPFPQPPPFYLIPNLIVDGLMISIVAFSINISMASILAKKKYKVDSNQELLASGVSNIFGSFFSCIPFASSLSRSLIQLQVGGKTQLASGVSCGLLVLILLYIGPFFEPLPHCVLTSIVIAAVRGMLNQVGDLKLALKESYAEACVWIATFLAVVILNVDYGLGVGVLCSLAFVVITGQKVMVYKLGNLNDSNIYVEKEYYESATDVPGIVILRIIGSVNFINKDKVFNKISKQCLTDTTLPKHIVLDMMSLSSADTSTVKCFLRFYRELVEQGINLHLVKLIEPVKKVFVKCKFFNEFPASHLYPTVHDAVLNCKEY</sequence>
<dbReference type="InterPro" id="IPR001902">
    <property type="entry name" value="SLC26A/SulP_fam"/>
</dbReference>
<evidence type="ECO:0000256" key="3">
    <source>
        <dbReference type="ARBA" id="ARBA00022989"/>
    </source>
</evidence>
<evidence type="ECO:0000256" key="2">
    <source>
        <dbReference type="ARBA" id="ARBA00022692"/>
    </source>
</evidence>
<feature type="transmembrane region" description="Helical" evidence="5">
    <location>
        <begin position="351"/>
        <end position="374"/>
    </location>
</feature>
<dbReference type="EMBL" id="HBUF01548137">
    <property type="protein sequence ID" value="CAG6757881.1"/>
    <property type="molecule type" value="Transcribed_RNA"/>
</dbReference>
<dbReference type="AlphaFoldDB" id="A0A8D8PYN6"/>
<feature type="transmembrane region" description="Helical" evidence="5">
    <location>
        <begin position="108"/>
        <end position="128"/>
    </location>
</feature>
<dbReference type="SUPFAM" id="SSF52091">
    <property type="entry name" value="SpoIIaa-like"/>
    <property type="match status" value="1"/>
</dbReference>
<keyword evidence="4 5" id="KW-0472">Membrane</keyword>
<dbReference type="EMBL" id="HBUF01046965">
    <property type="protein sequence ID" value="CAG6620062.1"/>
    <property type="molecule type" value="Transcribed_RNA"/>
</dbReference>
<feature type="transmembrane region" description="Helical" evidence="5">
    <location>
        <begin position="421"/>
        <end position="439"/>
    </location>
</feature>
<feature type="transmembrane region" description="Helical" evidence="5">
    <location>
        <begin position="187"/>
        <end position="207"/>
    </location>
</feature>
<organism evidence="7">
    <name type="scientific">Cacopsylla melanoneura</name>
    <dbReference type="NCBI Taxonomy" id="428564"/>
    <lineage>
        <taxon>Eukaryota</taxon>
        <taxon>Metazoa</taxon>
        <taxon>Ecdysozoa</taxon>
        <taxon>Arthropoda</taxon>
        <taxon>Hexapoda</taxon>
        <taxon>Insecta</taxon>
        <taxon>Pterygota</taxon>
        <taxon>Neoptera</taxon>
        <taxon>Paraneoptera</taxon>
        <taxon>Hemiptera</taxon>
        <taxon>Sternorrhyncha</taxon>
        <taxon>Psylloidea</taxon>
        <taxon>Psyllidae</taxon>
        <taxon>Psyllinae</taxon>
        <taxon>Cacopsylla</taxon>
    </lineage>
</organism>
<protein>
    <submittedName>
        <fullName evidence="7">Prestin</fullName>
    </submittedName>
</protein>
<evidence type="ECO:0000313" key="7">
    <source>
        <dbReference type="EMBL" id="CAG6620062.1"/>
    </source>
</evidence>
<keyword evidence="2 5" id="KW-0812">Transmembrane</keyword>
<feature type="domain" description="STAS" evidence="6">
    <location>
        <begin position="536"/>
        <end position="651"/>
    </location>
</feature>
<proteinExistence type="predicted"/>
<dbReference type="PROSITE" id="PS50801">
    <property type="entry name" value="STAS"/>
    <property type="match status" value="1"/>
</dbReference>
<dbReference type="InterPro" id="IPR011547">
    <property type="entry name" value="SLC26A/SulP_dom"/>
</dbReference>
<evidence type="ECO:0000256" key="1">
    <source>
        <dbReference type="ARBA" id="ARBA00004141"/>
    </source>
</evidence>
<dbReference type="Pfam" id="PF00916">
    <property type="entry name" value="Sulfate_transp"/>
    <property type="match status" value="1"/>
</dbReference>
<accession>A0A8D8PYN6</accession>
<feature type="transmembrane region" description="Helical" evidence="5">
    <location>
        <begin position="483"/>
        <end position="512"/>
    </location>
</feature>